<evidence type="ECO:0000256" key="2">
    <source>
        <dbReference type="ARBA" id="ARBA00022448"/>
    </source>
</evidence>
<dbReference type="PANTHER" id="PTHR43776">
    <property type="entry name" value="TRANSPORT ATP-BINDING PROTEIN"/>
    <property type="match status" value="1"/>
</dbReference>
<sequence length="272" mass="29628">MSEAPMLEVQDLVIRYRGRGLFAARPKPAVNGASFRLAKGETLGIVGESGSGKTSLLRAILRLLPVESGSVQLDGQDWLTLKRDALRRARQKLGVVSQNPFLSLSPRLTIAEILAEPLLAQGQRSGPDMQKKIAGLLSDCGLPADFLQRRARELSGGQAQRVAIARALALEPGLMIFDEPTSALDVSVQAQILNLLADLKESRGLSMLFVTHNLKVVAHISDSLLVMRRGDVIEYGRTEEIVRAPAQEYTRELLSFGRGTEHPVIHKTALPT</sequence>
<dbReference type="SMART" id="SM00382">
    <property type="entry name" value="AAA"/>
    <property type="match status" value="1"/>
</dbReference>
<comment type="similarity">
    <text evidence="1">Belongs to the ABC transporter superfamily.</text>
</comment>
<evidence type="ECO:0000259" key="5">
    <source>
        <dbReference type="PROSITE" id="PS50893"/>
    </source>
</evidence>
<accession>A0A2P7S304</accession>
<dbReference type="Pfam" id="PF00005">
    <property type="entry name" value="ABC_tran"/>
    <property type="match status" value="1"/>
</dbReference>
<organism evidence="6 7">
    <name type="scientific">Pseudaminobacter soli</name>
    <name type="common">ex Li et al. 2025</name>
    <dbReference type="NCBI Taxonomy" id="1295366"/>
    <lineage>
        <taxon>Bacteria</taxon>
        <taxon>Pseudomonadati</taxon>
        <taxon>Pseudomonadota</taxon>
        <taxon>Alphaproteobacteria</taxon>
        <taxon>Hyphomicrobiales</taxon>
        <taxon>Phyllobacteriaceae</taxon>
        <taxon>Pseudaminobacter</taxon>
    </lineage>
</organism>
<evidence type="ECO:0000313" key="6">
    <source>
        <dbReference type="EMBL" id="PSJ56848.1"/>
    </source>
</evidence>
<dbReference type="OrthoDB" id="9784450at2"/>
<dbReference type="InterPro" id="IPR017871">
    <property type="entry name" value="ABC_transporter-like_CS"/>
</dbReference>
<dbReference type="InterPro" id="IPR003593">
    <property type="entry name" value="AAA+_ATPase"/>
</dbReference>
<dbReference type="AlphaFoldDB" id="A0A2P7S304"/>
<dbReference type="Gene3D" id="3.40.50.300">
    <property type="entry name" value="P-loop containing nucleotide triphosphate hydrolases"/>
    <property type="match status" value="1"/>
</dbReference>
<dbReference type="PROSITE" id="PS50893">
    <property type="entry name" value="ABC_TRANSPORTER_2"/>
    <property type="match status" value="1"/>
</dbReference>
<name>A0A2P7S304_9HYPH</name>
<dbReference type="GO" id="GO:0005524">
    <property type="term" value="F:ATP binding"/>
    <property type="evidence" value="ECO:0007669"/>
    <property type="project" value="UniProtKB-KW"/>
</dbReference>
<protein>
    <submittedName>
        <fullName evidence="6">ABC transporter ATP-binding protein</fullName>
    </submittedName>
</protein>
<keyword evidence="2" id="KW-0813">Transport</keyword>
<dbReference type="InterPro" id="IPR027417">
    <property type="entry name" value="P-loop_NTPase"/>
</dbReference>
<dbReference type="GO" id="GO:0055085">
    <property type="term" value="P:transmembrane transport"/>
    <property type="evidence" value="ECO:0007669"/>
    <property type="project" value="UniProtKB-ARBA"/>
</dbReference>
<keyword evidence="3" id="KW-0547">Nucleotide-binding</keyword>
<dbReference type="CDD" id="cd03257">
    <property type="entry name" value="ABC_NikE_OppD_transporters"/>
    <property type="match status" value="1"/>
</dbReference>
<feature type="domain" description="ABC transporter" evidence="5">
    <location>
        <begin position="7"/>
        <end position="254"/>
    </location>
</feature>
<dbReference type="InterPro" id="IPR003439">
    <property type="entry name" value="ABC_transporter-like_ATP-bd"/>
</dbReference>
<dbReference type="InterPro" id="IPR050319">
    <property type="entry name" value="ABC_transp_ATP-bind"/>
</dbReference>
<keyword evidence="4 6" id="KW-0067">ATP-binding</keyword>
<evidence type="ECO:0000313" key="7">
    <source>
        <dbReference type="Proteomes" id="UP000240653"/>
    </source>
</evidence>
<dbReference type="EMBL" id="PXYL01000016">
    <property type="protein sequence ID" value="PSJ56848.1"/>
    <property type="molecule type" value="Genomic_DNA"/>
</dbReference>
<proteinExistence type="inferred from homology"/>
<evidence type="ECO:0000256" key="4">
    <source>
        <dbReference type="ARBA" id="ARBA00022840"/>
    </source>
</evidence>
<evidence type="ECO:0000256" key="3">
    <source>
        <dbReference type="ARBA" id="ARBA00022741"/>
    </source>
</evidence>
<dbReference type="RefSeq" id="WP_106726443.1">
    <property type="nucleotide sequence ID" value="NZ_PXYL01000016.1"/>
</dbReference>
<evidence type="ECO:0000256" key="1">
    <source>
        <dbReference type="ARBA" id="ARBA00005417"/>
    </source>
</evidence>
<dbReference type="PROSITE" id="PS00211">
    <property type="entry name" value="ABC_TRANSPORTER_1"/>
    <property type="match status" value="1"/>
</dbReference>
<gene>
    <name evidence="6" type="ORF">C7I85_23470</name>
</gene>
<keyword evidence="7" id="KW-1185">Reference proteome</keyword>
<dbReference type="PANTHER" id="PTHR43776:SF7">
    <property type="entry name" value="D,D-DIPEPTIDE TRANSPORT ATP-BINDING PROTEIN DDPF-RELATED"/>
    <property type="match status" value="1"/>
</dbReference>
<dbReference type="GO" id="GO:0016887">
    <property type="term" value="F:ATP hydrolysis activity"/>
    <property type="evidence" value="ECO:0007669"/>
    <property type="project" value="InterPro"/>
</dbReference>
<dbReference type="Proteomes" id="UP000240653">
    <property type="component" value="Unassembled WGS sequence"/>
</dbReference>
<comment type="caution">
    <text evidence="6">The sequence shown here is derived from an EMBL/GenBank/DDBJ whole genome shotgun (WGS) entry which is preliminary data.</text>
</comment>
<dbReference type="SUPFAM" id="SSF52540">
    <property type="entry name" value="P-loop containing nucleoside triphosphate hydrolases"/>
    <property type="match status" value="1"/>
</dbReference>
<reference evidence="6 7" key="1">
    <citation type="submission" date="2018-03" db="EMBL/GenBank/DDBJ databases">
        <title>The draft genome of Mesorhizobium soli JCM 19897.</title>
        <authorList>
            <person name="Li L."/>
            <person name="Liu L."/>
            <person name="Liang L."/>
            <person name="Wang T."/>
            <person name="Zhang X."/>
        </authorList>
    </citation>
    <scope>NUCLEOTIDE SEQUENCE [LARGE SCALE GENOMIC DNA]</scope>
    <source>
        <strain evidence="6 7">JCM 19897</strain>
    </source>
</reference>